<comment type="similarity">
    <text evidence="2">Belongs to the RLP family.</text>
</comment>
<reference evidence="15 16" key="1">
    <citation type="submission" date="2019-01" db="EMBL/GenBank/DDBJ databases">
        <title>Sequencing of cultivated peanut Arachis hypogaea provides insights into genome evolution and oil improvement.</title>
        <authorList>
            <person name="Chen X."/>
        </authorList>
    </citation>
    <scope>NUCLEOTIDE SEQUENCE [LARGE SCALE GENOMIC DNA]</scope>
    <source>
        <strain evidence="16">cv. Fuhuasheng</strain>
        <tissue evidence="15">Leaves</tissue>
    </source>
</reference>
<keyword evidence="6 13" id="KW-0732">Signal</keyword>
<dbReference type="SUPFAM" id="SSF52058">
    <property type="entry name" value="L domain-like"/>
    <property type="match status" value="2"/>
</dbReference>
<keyword evidence="16" id="KW-1185">Reference proteome</keyword>
<evidence type="ECO:0000256" key="5">
    <source>
        <dbReference type="ARBA" id="ARBA00022692"/>
    </source>
</evidence>
<keyword evidence="10" id="KW-0675">Receptor</keyword>
<dbReference type="FunFam" id="3.80.10.10:FF:000095">
    <property type="entry name" value="LRR receptor-like serine/threonine-protein kinase GSO1"/>
    <property type="match status" value="1"/>
</dbReference>
<evidence type="ECO:0000256" key="13">
    <source>
        <dbReference type="SAM" id="SignalP"/>
    </source>
</evidence>
<comment type="caution">
    <text evidence="15">The sequence shown here is derived from an EMBL/GenBank/DDBJ whole genome shotgun (WGS) entry which is preliminary data.</text>
</comment>
<keyword evidence="3" id="KW-1003">Cell membrane</keyword>
<evidence type="ECO:0000256" key="10">
    <source>
        <dbReference type="ARBA" id="ARBA00023170"/>
    </source>
</evidence>
<proteinExistence type="inferred from homology"/>
<dbReference type="STRING" id="3818.A0A444XCF4"/>
<feature type="region of interest" description="Disordered" evidence="12">
    <location>
        <begin position="754"/>
        <end position="778"/>
    </location>
</feature>
<keyword evidence="4" id="KW-0433">Leucine-rich repeat</keyword>
<evidence type="ECO:0000256" key="7">
    <source>
        <dbReference type="ARBA" id="ARBA00022737"/>
    </source>
</evidence>
<evidence type="ECO:0000259" key="14">
    <source>
        <dbReference type="Pfam" id="PF08263"/>
    </source>
</evidence>
<dbReference type="InterPro" id="IPR032675">
    <property type="entry name" value="LRR_dom_sf"/>
</dbReference>
<gene>
    <name evidence="15" type="ORF">Ahy_B09g094769</name>
</gene>
<evidence type="ECO:0000256" key="11">
    <source>
        <dbReference type="ARBA" id="ARBA00023180"/>
    </source>
</evidence>
<comment type="subcellular location">
    <subcellularLocation>
        <location evidence="1">Cell membrane</location>
        <topology evidence="1">Single-pass type I membrane protein</topology>
    </subcellularLocation>
</comment>
<keyword evidence="7" id="KW-0677">Repeat</keyword>
<dbReference type="InterPro" id="IPR046956">
    <property type="entry name" value="RLP23-like"/>
</dbReference>
<dbReference type="PROSITE" id="PS51450">
    <property type="entry name" value="LRR"/>
    <property type="match status" value="1"/>
</dbReference>
<feature type="signal peptide" evidence="13">
    <location>
        <begin position="1"/>
        <end position="25"/>
    </location>
</feature>
<evidence type="ECO:0000313" key="15">
    <source>
        <dbReference type="EMBL" id="RYQ87290.1"/>
    </source>
</evidence>
<dbReference type="AlphaFoldDB" id="A0A444XCF4"/>
<dbReference type="PANTHER" id="PTHR48063:SF52">
    <property type="entry name" value="LRR RECEPTOR-LIKE KINASE FAMILY PROTEIN"/>
    <property type="match status" value="1"/>
</dbReference>
<keyword evidence="5" id="KW-0812">Transmembrane</keyword>
<evidence type="ECO:0000256" key="3">
    <source>
        <dbReference type="ARBA" id="ARBA00022475"/>
    </source>
</evidence>
<evidence type="ECO:0000256" key="2">
    <source>
        <dbReference type="ARBA" id="ARBA00009592"/>
    </source>
</evidence>
<accession>A0A444XCF4</accession>
<evidence type="ECO:0000256" key="4">
    <source>
        <dbReference type="ARBA" id="ARBA00022614"/>
    </source>
</evidence>
<dbReference type="Pfam" id="PF08263">
    <property type="entry name" value="LRRNT_2"/>
    <property type="match status" value="1"/>
</dbReference>
<dbReference type="PANTHER" id="PTHR48063">
    <property type="entry name" value="LRR RECEPTOR-LIKE KINASE"/>
    <property type="match status" value="1"/>
</dbReference>
<dbReference type="Pfam" id="PF00560">
    <property type="entry name" value="LRR_1"/>
    <property type="match status" value="10"/>
</dbReference>
<dbReference type="GO" id="GO:0005886">
    <property type="term" value="C:plasma membrane"/>
    <property type="evidence" value="ECO:0007669"/>
    <property type="project" value="UniProtKB-SubCell"/>
</dbReference>
<dbReference type="EMBL" id="SDMP01000019">
    <property type="protein sequence ID" value="RYQ87290.1"/>
    <property type="molecule type" value="Genomic_DNA"/>
</dbReference>
<evidence type="ECO:0000313" key="16">
    <source>
        <dbReference type="Proteomes" id="UP000289738"/>
    </source>
</evidence>
<evidence type="ECO:0000256" key="9">
    <source>
        <dbReference type="ARBA" id="ARBA00023136"/>
    </source>
</evidence>
<dbReference type="InterPro" id="IPR001611">
    <property type="entry name" value="Leu-rich_rpt"/>
</dbReference>
<evidence type="ECO:0000256" key="6">
    <source>
        <dbReference type="ARBA" id="ARBA00022729"/>
    </source>
</evidence>
<dbReference type="InterPro" id="IPR013210">
    <property type="entry name" value="LRR_N_plant-typ"/>
</dbReference>
<feature type="domain" description="Leucine-rich repeat-containing N-terminal plant-type" evidence="14">
    <location>
        <begin position="39"/>
        <end position="79"/>
    </location>
</feature>
<dbReference type="SMART" id="SM00369">
    <property type="entry name" value="LRR_TYP"/>
    <property type="match status" value="6"/>
</dbReference>
<feature type="compositionally biased region" description="Basic and acidic residues" evidence="12">
    <location>
        <begin position="757"/>
        <end position="770"/>
    </location>
</feature>
<dbReference type="Gene3D" id="3.80.10.10">
    <property type="entry name" value="Ribonuclease Inhibitor"/>
    <property type="match status" value="3"/>
</dbReference>
<dbReference type="Proteomes" id="UP000289738">
    <property type="component" value="Chromosome B09"/>
</dbReference>
<evidence type="ECO:0000256" key="12">
    <source>
        <dbReference type="SAM" id="MobiDB-lite"/>
    </source>
</evidence>
<keyword evidence="9" id="KW-0472">Membrane</keyword>
<dbReference type="InterPro" id="IPR003591">
    <property type="entry name" value="Leu-rich_rpt_typical-subtyp"/>
</dbReference>
<evidence type="ECO:0000256" key="1">
    <source>
        <dbReference type="ARBA" id="ARBA00004251"/>
    </source>
</evidence>
<keyword evidence="8" id="KW-1133">Transmembrane helix</keyword>
<keyword evidence="11" id="KW-0325">Glycoprotein</keyword>
<feature type="chain" id="PRO_5019099893" description="Leucine-rich repeat-containing N-terminal plant-type domain-containing protein" evidence="13">
    <location>
        <begin position="26"/>
        <end position="805"/>
    </location>
</feature>
<name>A0A444XCF4_ARAHY</name>
<organism evidence="15 16">
    <name type="scientific">Arachis hypogaea</name>
    <name type="common">Peanut</name>
    <dbReference type="NCBI Taxonomy" id="3818"/>
    <lineage>
        <taxon>Eukaryota</taxon>
        <taxon>Viridiplantae</taxon>
        <taxon>Streptophyta</taxon>
        <taxon>Embryophyta</taxon>
        <taxon>Tracheophyta</taxon>
        <taxon>Spermatophyta</taxon>
        <taxon>Magnoliopsida</taxon>
        <taxon>eudicotyledons</taxon>
        <taxon>Gunneridae</taxon>
        <taxon>Pentapetalae</taxon>
        <taxon>rosids</taxon>
        <taxon>fabids</taxon>
        <taxon>Fabales</taxon>
        <taxon>Fabaceae</taxon>
        <taxon>Papilionoideae</taxon>
        <taxon>50 kb inversion clade</taxon>
        <taxon>dalbergioids sensu lato</taxon>
        <taxon>Dalbergieae</taxon>
        <taxon>Pterocarpus clade</taxon>
        <taxon>Arachis</taxon>
    </lineage>
</organism>
<sequence length="805" mass="90906">MATSSSNQITIILFCLLSTIIFNSSSLVMCNSMMVHCDEKDESTLLKFKHEVTDPSGVLSSWSSDEVKDCCQWRGVHCDNITHRVTELHLPCDTIQSDEILDQDNEKWHCLTGEFDMSSLFDLEFLSYLDLSNNDFKTIKYDFNSIHNNKTCNDSSNIHYLDLAYNYHLFSDYNNMLHQISHLSSLKFLDLSGIDLYKETDWLQSLTSLSSLSELHLDDCSLKDINPSLQYANLTSLKVLSLVSNDFSSILPSWLFNLSHISYIDISKTSMHGQLPQTLPKFHQSIESLYLNDNDLDGPIPDWLGQLDQLQVLALSHNSFCGPISTILENLPPLLIELRLHSNFFTGTVSDKNFHLLSKLKILGLGSESLIFDFDPKWNPPFQLHVLALEYPGLKFPSWIYTQTSLKVLYIGNSRTSFQPLGKFWKFTAQLEVLNLINNSISADMSNVLLDSKHVMMLSNNLSGSVPRVSPKVTHLDLSYNNLSDISPFLCQKMKEKGNLETLFISDNALSGEIPNCWMNWRSLFQVNLRSNNLRGEIPHSIGSLSRLIFLDLEENNLSGEIPLSLKGCKNLRYLSLGKNAFSGVIPIWISKRIKIFQLGSNQFSGNISNEICRFYSLKILDLSDNRLSGRIPICMHNMTSMISPYASMDVFMVPSYSKYSRRSIAIFKSVPQSINGINSHDIGTLTLLESLDLSNNLFSGQIPQSMSGMSFLEVLNLSCNNFEGKIPLGTQLEGFTNLSYAGNPKLCGPPLTKLCPQDEKLPNEKQKREEDDDDDSSEVLIGVNIALAKLFDHHQEAPQVNYFD</sequence>
<evidence type="ECO:0000256" key="8">
    <source>
        <dbReference type="ARBA" id="ARBA00022989"/>
    </source>
</evidence>
<protein>
    <recommendedName>
        <fullName evidence="14">Leucine-rich repeat-containing N-terminal plant-type domain-containing protein</fullName>
    </recommendedName>
</protein>